<dbReference type="GO" id="GO:0043386">
    <property type="term" value="P:mycotoxin biosynthetic process"/>
    <property type="evidence" value="ECO:0007669"/>
    <property type="project" value="InterPro"/>
</dbReference>
<name>A0AAD7DL41_MYCRO</name>
<evidence type="ECO:0008006" key="7">
    <source>
        <dbReference type="Google" id="ProtNLM"/>
    </source>
</evidence>
<comment type="similarity">
    <text evidence="2">Belongs to the ustYa family.</text>
</comment>
<dbReference type="Pfam" id="PF11807">
    <property type="entry name" value="UstYa"/>
    <property type="match status" value="1"/>
</dbReference>
<dbReference type="AlphaFoldDB" id="A0AAD7DL41"/>
<evidence type="ECO:0000256" key="3">
    <source>
        <dbReference type="SAM" id="MobiDB-lite"/>
    </source>
</evidence>
<keyword evidence="6" id="KW-1185">Reference proteome</keyword>
<keyword evidence="4" id="KW-0812">Transmembrane</keyword>
<evidence type="ECO:0000256" key="1">
    <source>
        <dbReference type="ARBA" id="ARBA00004685"/>
    </source>
</evidence>
<dbReference type="PANTHER" id="PTHR33365:SF4">
    <property type="entry name" value="CYCLOCHLOROTINE BIOSYNTHESIS PROTEIN O"/>
    <property type="match status" value="1"/>
</dbReference>
<evidence type="ECO:0000256" key="4">
    <source>
        <dbReference type="SAM" id="Phobius"/>
    </source>
</evidence>
<evidence type="ECO:0000313" key="5">
    <source>
        <dbReference type="EMBL" id="KAJ7692053.1"/>
    </source>
</evidence>
<dbReference type="InterPro" id="IPR021765">
    <property type="entry name" value="UstYa-like"/>
</dbReference>
<proteinExistence type="inferred from homology"/>
<gene>
    <name evidence="5" type="ORF">B0H17DRAFT_1061792</name>
</gene>
<keyword evidence="4" id="KW-1133">Transmembrane helix</keyword>
<feature type="region of interest" description="Disordered" evidence="3">
    <location>
        <begin position="1"/>
        <end position="20"/>
    </location>
</feature>
<comment type="pathway">
    <text evidence="1">Mycotoxin biosynthesis.</text>
</comment>
<protein>
    <recommendedName>
        <fullName evidence="7">Tat pathway signal sequence</fullName>
    </recommendedName>
</protein>
<organism evidence="5 6">
    <name type="scientific">Mycena rosella</name>
    <name type="common">Pink bonnet</name>
    <name type="synonym">Agaricus rosellus</name>
    <dbReference type="NCBI Taxonomy" id="1033263"/>
    <lineage>
        <taxon>Eukaryota</taxon>
        <taxon>Fungi</taxon>
        <taxon>Dikarya</taxon>
        <taxon>Basidiomycota</taxon>
        <taxon>Agaricomycotina</taxon>
        <taxon>Agaricomycetes</taxon>
        <taxon>Agaricomycetidae</taxon>
        <taxon>Agaricales</taxon>
        <taxon>Marasmiineae</taxon>
        <taxon>Mycenaceae</taxon>
        <taxon>Mycena</taxon>
    </lineage>
</organism>
<keyword evidence="4" id="KW-0472">Membrane</keyword>
<dbReference type="Proteomes" id="UP001221757">
    <property type="component" value="Unassembled WGS sequence"/>
</dbReference>
<evidence type="ECO:0000256" key="2">
    <source>
        <dbReference type="ARBA" id="ARBA00035112"/>
    </source>
</evidence>
<sequence>MRGSYELLPTEDGANKDAQPRHSRVTITVALLLVILFLETAALMMMAVTILRNRSSTQLYSPVQHIVAKEIIEVYPRGLGHDRPPFQGPSSPEIDDAWASLYQFGISRIPKSEAALLPNKTSGIPGDPGYYIVELDVFHQLHCLNTIRKALHPAYYPEWDITKVSYAKTHISHCVEWLRRSITCHSDVSVNVWQWDSRHNESFVYTDVPHVCKDFSAIQQWGRQNSLVGKFNYTIHVPDDLP</sequence>
<comment type="caution">
    <text evidence="5">The sequence shown here is derived from an EMBL/GenBank/DDBJ whole genome shotgun (WGS) entry which is preliminary data.</text>
</comment>
<accession>A0AAD7DL41</accession>
<dbReference type="PANTHER" id="PTHR33365">
    <property type="entry name" value="YALI0B05434P"/>
    <property type="match status" value="1"/>
</dbReference>
<feature type="transmembrane region" description="Helical" evidence="4">
    <location>
        <begin position="25"/>
        <end position="51"/>
    </location>
</feature>
<evidence type="ECO:0000313" key="6">
    <source>
        <dbReference type="Proteomes" id="UP001221757"/>
    </source>
</evidence>
<reference evidence="5" key="1">
    <citation type="submission" date="2023-03" db="EMBL/GenBank/DDBJ databases">
        <title>Massive genome expansion in bonnet fungi (Mycena s.s.) driven by repeated elements and novel gene families across ecological guilds.</title>
        <authorList>
            <consortium name="Lawrence Berkeley National Laboratory"/>
            <person name="Harder C.B."/>
            <person name="Miyauchi S."/>
            <person name="Viragh M."/>
            <person name="Kuo A."/>
            <person name="Thoen E."/>
            <person name="Andreopoulos B."/>
            <person name="Lu D."/>
            <person name="Skrede I."/>
            <person name="Drula E."/>
            <person name="Henrissat B."/>
            <person name="Morin E."/>
            <person name="Kohler A."/>
            <person name="Barry K."/>
            <person name="LaButti K."/>
            <person name="Morin E."/>
            <person name="Salamov A."/>
            <person name="Lipzen A."/>
            <person name="Mereny Z."/>
            <person name="Hegedus B."/>
            <person name="Baldrian P."/>
            <person name="Stursova M."/>
            <person name="Weitz H."/>
            <person name="Taylor A."/>
            <person name="Grigoriev I.V."/>
            <person name="Nagy L.G."/>
            <person name="Martin F."/>
            <person name="Kauserud H."/>
        </authorList>
    </citation>
    <scope>NUCLEOTIDE SEQUENCE</scope>
    <source>
        <strain evidence="5">CBHHK067</strain>
    </source>
</reference>
<dbReference type="EMBL" id="JARKIE010000054">
    <property type="protein sequence ID" value="KAJ7692053.1"/>
    <property type="molecule type" value="Genomic_DNA"/>
</dbReference>